<sequence>MKKINGIIYAMLSSVGFGLMPIFTKIAYNNGLNPITVATLRFLVASILLLGYFIICKVDFKINKKQLIILMVIGVTGYSTTALTLFLSYNYITVGLATTMHFIYPALVTLLSFIIYKEKLNKHKIISLLLSLIGIYILVGMDIGGISLKGSFLALFSGLSYAGCVVSMASKALEDLDNKVITFYLAFFSAIAMLLYGGLKGELITTLNIYSTLAVLGVSVISTIVAIILFLHGVKIIGTSNAAILSTFEPIVGVIMGIIIFKETLTIELFVGGIFIIASVIILSRSVKDNSMEGSLEEVGIAKSHIEN</sequence>
<evidence type="ECO:0000313" key="5">
    <source>
        <dbReference type="Proteomes" id="UP000031366"/>
    </source>
</evidence>
<keyword evidence="2" id="KW-1133">Transmembrane helix</keyword>
<dbReference type="InterPro" id="IPR037185">
    <property type="entry name" value="EmrE-like"/>
</dbReference>
<feature type="transmembrane region" description="Helical" evidence="2">
    <location>
        <begin position="243"/>
        <end position="261"/>
    </location>
</feature>
<dbReference type="PANTHER" id="PTHR22911">
    <property type="entry name" value="ACYL-MALONYL CONDENSING ENZYME-RELATED"/>
    <property type="match status" value="1"/>
</dbReference>
<reference evidence="4 5" key="1">
    <citation type="journal article" date="2015" name="Infect. Genet. Evol.">
        <title>Genomic sequences of six botulinum neurotoxin-producing strains representing three clostridial species illustrate the mobility and diversity of botulinum neurotoxin genes.</title>
        <authorList>
            <person name="Smith T.J."/>
            <person name="Hill K.K."/>
            <person name="Xie G."/>
            <person name="Foley B.T."/>
            <person name="Williamson C.H."/>
            <person name="Foster J.T."/>
            <person name="Johnson S.L."/>
            <person name="Chertkov O."/>
            <person name="Teshima H."/>
            <person name="Gibbons H.S."/>
            <person name="Johnsky L.A."/>
            <person name="Karavis M.A."/>
            <person name="Smith L.A."/>
        </authorList>
    </citation>
    <scope>NUCLEOTIDE SEQUENCE [LARGE SCALE GENOMIC DNA]</scope>
    <source>
        <strain evidence="4 5">CDC 2741</strain>
    </source>
</reference>
<dbReference type="PANTHER" id="PTHR22911:SF137">
    <property type="entry name" value="SOLUTE CARRIER FAMILY 35 MEMBER G2-RELATED"/>
    <property type="match status" value="1"/>
</dbReference>
<evidence type="ECO:0000259" key="3">
    <source>
        <dbReference type="Pfam" id="PF00892"/>
    </source>
</evidence>
<gene>
    <name evidence="4" type="ORF">U732_1345</name>
</gene>
<keyword evidence="5" id="KW-1185">Reference proteome</keyword>
<comment type="similarity">
    <text evidence="1">Belongs to the EamA transporter family.</text>
</comment>
<dbReference type="SUPFAM" id="SSF103481">
    <property type="entry name" value="Multidrug resistance efflux transporter EmrE"/>
    <property type="match status" value="2"/>
</dbReference>
<comment type="caution">
    <text evidence="4">The sequence shown here is derived from an EMBL/GenBank/DDBJ whole genome shotgun (WGS) entry which is preliminary data.</text>
</comment>
<dbReference type="Pfam" id="PF00892">
    <property type="entry name" value="EamA"/>
    <property type="match status" value="2"/>
</dbReference>
<protein>
    <submittedName>
        <fullName evidence="4">EamA-like transporter family protein</fullName>
    </submittedName>
</protein>
<dbReference type="Gene3D" id="1.10.3730.20">
    <property type="match status" value="1"/>
</dbReference>
<dbReference type="AlphaFoldDB" id="A0A0C1U5L5"/>
<feature type="transmembrane region" description="Helical" evidence="2">
    <location>
        <begin position="267"/>
        <end position="284"/>
    </location>
</feature>
<dbReference type="Proteomes" id="UP000031366">
    <property type="component" value="Unassembled WGS sequence"/>
</dbReference>
<keyword evidence="2" id="KW-0472">Membrane</keyword>
<dbReference type="RefSeq" id="WP_052268042.1">
    <property type="nucleotide sequence ID" value="NZ_AYSO01000015.1"/>
</dbReference>
<name>A0A0C1U5L5_9CLOT</name>
<feature type="transmembrane region" description="Helical" evidence="2">
    <location>
        <begin position="181"/>
        <end position="197"/>
    </location>
</feature>
<dbReference type="OrthoDB" id="9808556at2"/>
<organism evidence="4 5">
    <name type="scientific">Clostridium argentinense CDC 2741</name>
    <dbReference type="NCBI Taxonomy" id="1418104"/>
    <lineage>
        <taxon>Bacteria</taxon>
        <taxon>Bacillati</taxon>
        <taxon>Bacillota</taxon>
        <taxon>Clostridia</taxon>
        <taxon>Eubacteriales</taxon>
        <taxon>Clostridiaceae</taxon>
        <taxon>Clostridium</taxon>
    </lineage>
</organism>
<feature type="transmembrane region" description="Helical" evidence="2">
    <location>
        <begin position="128"/>
        <end position="146"/>
    </location>
</feature>
<evidence type="ECO:0000313" key="4">
    <source>
        <dbReference type="EMBL" id="KIE47008.1"/>
    </source>
</evidence>
<dbReference type="InterPro" id="IPR000620">
    <property type="entry name" value="EamA_dom"/>
</dbReference>
<proteinExistence type="inferred from homology"/>
<feature type="domain" description="EamA" evidence="3">
    <location>
        <begin position="5"/>
        <end position="139"/>
    </location>
</feature>
<feature type="transmembrane region" description="Helical" evidence="2">
    <location>
        <begin position="209"/>
        <end position="231"/>
    </location>
</feature>
<feature type="transmembrane region" description="Helical" evidence="2">
    <location>
        <begin position="95"/>
        <end position="116"/>
    </location>
</feature>
<evidence type="ECO:0000256" key="1">
    <source>
        <dbReference type="ARBA" id="ARBA00007362"/>
    </source>
</evidence>
<feature type="transmembrane region" description="Helical" evidence="2">
    <location>
        <begin position="7"/>
        <end position="28"/>
    </location>
</feature>
<dbReference type="GO" id="GO:0016020">
    <property type="term" value="C:membrane"/>
    <property type="evidence" value="ECO:0007669"/>
    <property type="project" value="InterPro"/>
</dbReference>
<keyword evidence="2" id="KW-0812">Transmembrane</keyword>
<feature type="domain" description="EamA" evidence="3">
    <location>
        <begin position="149"/>
        <end position="284"/>
    </location>
</feature>
<accession>A0A0C1U5L5</accession>
<feature type="transmembrane region" description="Helical" evidence="2">
    <location>
        <begin position="152"/>
        <end position="169"/>
    </location>
</feature>
<dbReference type="EMBL" id="AYSO01000015">
    <property type="protein sequence ID" value="KIE47008.1"/>
    <property type="molecule type" value="Genomic_DNA"/>
</dbReference>
<feature type="transmembrane region" description="Helical" evidence="2">
    <location>
        <begin position="67"/>
        <end position="89"/>
    </location>
</feature>
<evidence type="ECO:0000256" key="2">
    <source>
        <dbReference type="SAM" id="Phobius"/>
    </source>
</evidence>
<feature type="transmembrane region" description="Helical" evidence="2">
    <location>
        <begin position="34"/>
        <end position="55"/>
    </location>
</feature>